<keyword evidence="6" id="KW-1185">Reference proteome</keyword>
<feature type="domain" description="RRM" evidence="4">
    <location>
        <begin position="217"/>
        <end position="293"/>
    </location>
</feature>
<feature type="compositionally biased region" description="Acidic residues" evidence="3">
    <location>
        <begin position="67"/>
        <end position="91"/>
    </location>
</feature>
<dbReference type="PANTHER" id="PTHR21245">
    <property type="entry name" value="HETEROGENEOUS NUCLEAR RIBONUCLEOPROTEIN"/>
    <property type="match status" value="1"/>
</dbReference>
<organism evidence="5 6">
    <name type="scientific">Brassica napus</name>
    <name type="common">Rape</name>
    <dbReference type="NCBI Taxonomy" id="3708"/>
    <lineage>
        <taxon>Eukaryota</taxon>
        <taxon>Viridiplantae</taxon>
        <taxon>Streptophyta</taxon>
        <taxon>Embryophyta</taxon>
        <taxon>Tracheophyta</taxon>
        <taxon>Spermatophyta</taxon>
        <taxon>Magnoliopsida</taxon>
        <taxon>eudicotyledons</taxon>
        <taxon>Gunneridae</taxon>
        <taxon>Pentapetalae</taxon>
        <taxon>rosids</taxon>
        <taxon>malvids</taxon>
        <taxon>Brassicales</taxon>
        <taxon>Brassicaceae</taxon>
        <taxon>Brassiceae</taxon>
        <taxon>Brassica</taxon>
    </lineage>
</organism>
<dbReference type="CDD" id="cd00590">
    <property type="entry name" value="RRM_SF"/>
    <property type="match status" value="1"/>
</dbReference>
<dbReference type="InterPro" id="IPR000504">
    <property type="entry name" value="RRM_dom"/>
</dbReference>
<dbReference type="PROSITE" id="PS50102">
    <property type="entry name" value="RRM"/>
    <property type="match status" value="2"/>
</dbReference>
<evidence type="ECO:0000313" key="6">
    <source>
        <dbReference type="Proteomes" id="UP000824890"/>
    </source>
</evidence>
<evidence type="ECO:0000259" key="4">
    <source>
        <dbReference type="PROSITE" id="PS50102"/>
    </source>
</evidence>
<feature type="compositionally biased region" description="Basic and acidic residues" evidence="3">
    <location>
        <begin position="92"/>
        <end position="105"/>
    </location>
</feature>
<evidence type="ECO:0000256" key="2">
    <source>
        <dbReference type="PROSITE-ProRule" id="PRU00176"/>
    </source>
</evidence>
<dbReference type="SMART" id="SM00360">
    <property type="entry name" value="RRM"/>
    <property type="match status" value="2"/>
</dbReference>
<feature type="compositionally biased region" description="Basic and acidic residues" evidence="3">
    <location>
        <begin position="397"/>
        <end position="409"/>
    </location>
</feature>
<dbReference type="EMBL" id="JAGKQM010000013">
    <property type="protein sequence ID" value="KAH0890712.1"/>
    <property type="molecule type" value="Genomic_DNA"/>
</dbReference>
<comment type="caution">
    <text evidence="5">The sequence shown here is derived from an EMBL/GenBank/DDBJ whole genome shotgun (WGS) entry which is preliminary data.</text>
</comment>
<evidence type="ECO:0000313" key="5">
    <source>
        <dbReference type="EMBL" id="KAH0890712.1"/>
    </source>
</evidence>
<accession>A0ABQ8ADV7</accession>
<feature type="non-terminal residue" evidence="5">
    <location>
        <position position="1"/>
    </location>
</feature>
<dbReference type="InterPro" id="IPR012677">
    <property type="entry name" value="Nucleotide-bd_a/b_plait_sf"/>
</dbReference>
<keyword evidence="1 2" id="KW-0694">RNA-binding</keyword>
<dbReference type="Gene3D" id="3.30.70.330">
    <property type="match status" value="2"/>
</dbReference>
<proteinExistence type="predicted"/>
<feature type="region of interest" description="Disordered" evidence="3">
    <location>
        <begin position="1"/>
        <end position="105"/>
    </location>
</feature>
<feature type="region of interest" description="Disordered" evidence="3">
    <location>
        <begin position="372"/>
        <end position="417"/>
    </location>
</feature>
<dbReference type="Proteomes" id="UP000824890">
    <property type="component" value="Unassembled WGS sequence"/>
</dbReference>
<dbReference type="Pfam" id="PF00076">
    <property type="entry name" value="RRM_1"/>
    <property type="match status" value="2"/>
</dbReference>
<feature type="compositionally biased region" description="Acidic residues" evidence="3">
    <location>
        <begin position="12"/>
        <end position="54"/>
    </location>
</feature>
<evidence type="ECO:0000256" key="3">
    <source>
        <dbReference type="SAM" id="MobiDB-lite"/>
    </source>
</evidence>
<gene>
    <name evidence="5" type="ORF">HID58_053141</name>
</gene>
<evidence type="ECO:0000256" key="1">
    <source>
        <dbReference type="ARBA" id="ARBA00022884"/>
    </source>
</evidence>
<feature type="domain" description="RRM" evidence="4">
    <location>
        <begin position="116"/>
        <end position="195"/>
    </location>
</feature>
<reference evidence="5 6" key="1">
    <citation type="submission" date="2021-05" db="EMBL/GenBank/DDBJ databases">
        <title>Genome Assembly of Synthetic Allotetraploid Brassica napus Reveals Homoeologous Exchanges between Subgenomes.</title>
        <authorList>
            <person name="Davis J.T."/>
        </authorList>
    </citation>
    <scope>NUCLEOTIDE SEQUENCE [LARGE SCALE GENOMIC DNA]</scope>
    <source>
        <strain evidence="6">cv. Da-Ae</strain>
        <tissue evidence="5">Seedling</tissue>
    </source>
</reference>
<name>A0ABQ8ADV7_BRANA</name>
<dbReference type="InterPro" id="IPR035979">
    <property type="entry name" value="RBD_domain_sf"/>
</dbReference>
<protein>
    <recommendedName>
        <fullName evidence="4">RRM domain-containing protein</fullName>
    </recommendedName>
</protein>
<sequence>YQLQETSMSDAPDVDDRVDYEDGSSSEMEEEEHVEEYEEEEDDDDNQDAEELDVDGYGGRKGGDREEGQEELAEDEDNNIDIDIETAEDEEKSASHIDEEGKEEYSRLLSLPPHGSEVFIGGLPRNVGEEDLRDLCEPMGDIFEVRLMKDRDSGESKGYAFVGFKTKDVAQKAIEKLHSKEFKASSTASLSWDEDEFRKVIEDVGPGVENIELIKVKALYVKNIPENTSTEQLKELFQRHGEVTKVVTPPGKGGKRDFGFVHYAERSSALKAVNDSQRYEINGQELEVVLAKPQAERKHEPSSYAYGAAAATPAPFALPTFGGFAAPPYGAMGIAGSFAQQPMMYGGGAMPTGMQMVPMLLPDGRVGYVLQQPGMQMAPPPPRPRRVDRNNGSSGRSGRESSHDDDGNRGGRRYRPY</sequence>
<dbReference type="SUPFAM" id="SSF54928">
    <property type="entry name" value="RNA-binding domain, RBD"/>
    <property type="match status" value="2"/>
</dbReference>